<dbReference type="RefSeq" id="XP_007693747.1">
    <property type="nucleotide sequence ID" value="XM_007695557.1"/>
</dbReference>
<feature type="non-terminal residue" evidence="4">
    <location>
        <position position="1"/>
    </location>
</feature>
<evidence type="ECO:0000256" key="2">
    <source>
        <dbReference type="SAM" id="MobiDB-lite"/>
    </source>
</evidence>
<keyword evidence="1" id="KW-0175">Coiled coil</keyword>
<keyword evidence="5" id="KW-1185">Reference proteome</keyword>
<dbReference type="PANTHER" id="PTHR36681:SF3">
    <property type="entry name" value="NUCLEAR GTPASE, GERMINAL CENTER-ASSOCIATED, TANDEM DUPLICATE 3"/>
    <property type="match status" value="1"/>
</dbReference>
<feature type="non-terminal residue" evidence="4">
    <location>
        <position position="773"/>
    </location>
</feature>
<dbReference type="InterPro" id="IPR045063">
    <property type="entry name" value="Dynamin_N"/>
</dbReference>
<dbReference type="AlphaFoldDB" id="W6YKM7"/>
<feature type="domain" description="Dynamin N-terminal" evidence="3">
    <location>
        <begin position="82"/>
        <end position="325"/>
    </location>
</feature>
<dbReference type="HOGENOM" id="CLU_005249_4_0_1"/>
<dbReference type="KEGG" id="bor:COCMIDRAFT_45972"/>
<dbReference type="PANTHER" id="PTHR36681">
    <property type="entry name" value="NUCLEAR GTPASE, GERMINAL CENTER-ASSOCIATED, TANDEM DUPLICATE 3"/>
    <property type="match status" value="1"/>
</dbReference>
<dbReference type="GeneID" id="19124300"/>
<evidence type="ECO:0000256" key="1">
    <source>
        <dbReference type="SAM" id="Coils"/>
    </source>
</evidence>
<dbReference type="OrthoDB" id="3598281at2759"/>
<protein>
    <recommendedName>
        <fullName evidence="3">Dynamin N-terminal domain-containing protein</fullName>
    </recommendedName>
</protein>
<organism evidence="4 5">
    <name type="scientific">Bipolaris oryzae ATCC 44560</name>
    <dbReference type="NCBI Taxonomy" id="930090"/>
    <lineage>
        <taxon>Eukaryota</taxon>
        <taxon>Fungi</taxon>
        <taxon>Dikarya</taxon>
        <taxon>Ascomycota</taxon>
        <taxon>Pezizomycotina</taxon>
        <taxon>Dothideomycetes</taxon>
        <taxon>Pleosporomycetidae</taxon>
        <taxon>Pleosporales</taxon>
        <taxon>Pleosporineae</taxon>
        <taxon>Pleosporaceae</taxon>
        <taxon>Bipolaris</taxon>
    </lineage>
</organism>
<dbReference type="InterPro" id="IPR027417">
    <property type="entry name" value="P-loop_NTPase"/>
</dbReference>
<proteinExistence type="predicted"/>
<name>W6YKM7_COCMI</name>
<reference evidence="4 5" key="1">
    <citation type="journal article" date="2013" name="PLoS Genet.">
        <title>Comparative genome structure, secondary metabolite, and effector coding capacity across Cochliobolus pathogens.</title>
        <authorList>
            <person name="Condon B.J."/>
            <person name="Leng Y."/>
            <person name="Wu D."/>
            <person name="Bushley K.E."/>
            <person name="Ohm R.A."/>
            <person name="Otillar R."/>
            <person name="Martin J."/>
            <person name="Schackwitz W."/>
            <person name="Grimwood J."/>
            <person name="MohdZainudin N."/>
            <person name="Xue C."/>
            <person name="Wang R."/>
            <person name="Manning V.A."/>
            <person name="Dhillon B."/>
            <person name="Tu Z.J."/>
            <person name="Steffenson B.J."/>
            <person name="Salamov A."/>
            <person name="Sun H."/>
            <person name="Lowry S."/>
            <person name="LaButti K."/>
            <person name="Han J."/>
            <person name="Copeland A."/>
            <person name="Lindquist E."/>
            <person name="Barry K."/>
            <person name="Schmutz J."/>
            <person name="Baker S.E."/>
            <person name="Ciuffetti L.M."/>
            <person name="Grigoriev I.V."/>
            <person name="Zhong S."/>
            <person name="Turgeon B.G."/>
        </authorList>
    </citation>
    <scope>NUCLEOTIDE SEQUENCE [LARGE SCALE GENOMIC DNA]</scope>
    <source>
        <strain evidence="4 5">ATCC 44560</strain>
    </source>
</reference>
<dbReference type="Gene3D" id="3.40.50.300">
    <property type="entry name" value="P-loop containing nucleotide triphosphate hydrolases"/>
    <property type="match status" value="1"/>
</dbReference>
<sequence>QSTPGESDKQDLTNLDRHIRHIIQLKDPATLEAGADLAIQTLKRFEQIFVRHDTSGLDREVASWVEAIAALVPQAQRKRTVVGVVGNTGAGKSSVINAMLDEERLVPTNCMRACTAVVTEISWNNSDEASSKYRAEIEFISPEDWEKELSVLMQEFSSESGKLSREAQDPNSDAGIAWAKFHAVYPSVPKDALHKSTIPTLMSKNAVRSVLGTTKQIHMSHPGRFYVELQKYVDSKEKVSRKDKTKNKPQNSPPKMEYWPLIKVVKIYTKSPALSTGAVVVDLPGVQDSNAARAAVAQSYMQQCTGLWIVAPINRAVDDKTAKTLLGDSFKRQLKYDGGFSSVTFICSKTDDISITEVIESLGLDGEVAEFEQQSSRCGEQIEQAEGKIQDLRESQKVYKLVMKGATKDIENWEILQDRLEDGQLVYAPVAEPKKRKKAGSNKQPLKKQAFFQNSEHGISRSSDGIPSSDDEVQIQAEQVVLSELDIKNKLKELRDTKKNARRESIEMQRAIDDLISQVRTLQKEQGRIRAEVSRICIAERNLYSKSAIQQDFAAGIKEIDQENAAEADEDSFDPDEDIRDYDQVAKSLPVFCVSSRAYQKICGRMQKDDNIHGFTTREETEIPQLQTHCQKLTEAGRIQTSRTFLTGFCQLLISFRLWTSDNTLHLPLNEKQKQRHLQFLERKIEELKTGVGDIVHACMEEVRSEVRLQISSRFPELINAAIEVAPKTALAWGQKAQGGLIWASYKAVVRRDGVFKSPTAGDRDFNLDLVEP</sequence>
<feature type="coiled-coil region" evidence="1">
    <location>
        <begin position="484"/>
        <end position="525"/>
    </location>
</feature>
<evidence type="ECO:0000259" key="3">
    <source>
        <dbReference type="Pfam" id="PF00350"/>
    </source>
</evidence>
<dbReference type="Pfam" id="PF00350">
    <property type="entry name" value="Dynamin_N"/>
    <property type="match status" value="1"/>
</dbReference>
<accession>W6YKM7</accession>
<dbReference type="eggNOG" id="ENOG502QU12">
    <property type="taxonomic scope" value="Eukaryota"/>
</dbReference>
<feature type="region of interest" description="Disordered" evidence="2">
    <location>
        <begin position="433"/>
        <end position="469"/>
    </location>
</feature>
<gene>
    <name evidence="4" type="ORF">COCMIDRAFT_45972</name>
</gene>
<feature type="compositionally biased region" description="Polar residues" evidence="2">
    <location>
        <begin position="451"/>
        <end position="466"/>
    </location>
</feature>
<evidence type="ECO:0000313" key="5">
    <source>
        <dbReference type="Proteomes" id="UP000054032"/>
    </source>
</evidence>
<dbReference type="EMBL" id="KI964264">
    <property type="protein sequence ID" value="EUC39737.1"/>
    <property type="molecule type" value="Genomic_DNA"/>
</dbReference>
<evidence type="ECO:0000313" key="4">
    <source>
        <dbReference type="EMBL" id="EUC39737.1"/>
    </source>
</evidence>
<dbReference type="SUPFAM" id="SSF52540">
    <property type="entry name" value="P-loop containing nucleoside triphosphate hydrolases"/>
    <property type="match status" value="1"/>
</dbReference>
<dbReference type="Proteomes" id="UP000054032">
    <property type="component" value="Unassembled WGS sequence"/>
</dbReference>